<dbReference type="InterPro" id="IPR011008">
    <property type="entry name" value="Dimeric_a/b-barrel"/>
</dbReference>
<evidence type="ECO:0000259" key="2">
    <source>
        <dbReference type="Pfam" id="PF03795"/>
    </source>
</evidence>
<reference evidence="3 4" key="1">
    <citation type="submission" date="2020-01" db="EMBL/GenBank/DDBJ databases">
        <authorList>
            <person name="Lee S.D."/>
        </authorList>
    </citation>
    <scope>NUCLEOTIDE SEQUENCE [LARGE SCALE GENOMIC DNA]</scope>
    <source>
        <strain evidence="3 4">SAP-1</strain>
    </source>
</reference>
<dbReference type="PANTHER" id="PTHR37828">
    <property type="entry name" value="GSR2449 PROTEIN"/>
    <property type="match status" value="1"/>
</dbReference>
<dbReference type="Proteomes" id="UP000585363">
    <property type="component" value="Unassembled WGS sequence"/>
</dbReference>
<protein>
    <recommendedName>
        <fullName evidence="2">YCII-related domain-containing protein</fullName>
    </recommendedName>
</protein>
<comment type="caution">
    <text evidence="3">The sequence shown here is derived from an EMBL/GenBank/DDBJ whole genome shotgun (WGS) entry which is preliminary data.</text>
</comment>
<sequence length="97" mass="10891">MSITYVIVLNYIKPLEEIDRHIADHVQWLNQGYEAGVFLASGRRVPRVGGVILARGESIEDLQLRLSRDPFQQHGLASCEIIPFEASKCAQMLQGIL</sequence>
<organism evidence="3 4">
    <name type="scientific">Rouxiella aceris</name>
    <dbReference type="NCBI Taxonomy" id="2703884"/>
    <lineage>
        <taxon>Bacteria</taxon>
        <taxon>Pseudomonadati</taxon>
        <taxon>Pseudomonadota</taxon>
        <taxon>Gammaproteobacteria</taxon>
        <taxon>Enterobacterales</taxon>
        <taxon>Yersiniaceae</taxon>
        <taxon>Rouxiella</taxon>
    </lineage>
</organism>
<name>A0A848MME6_9GAMM</name>
<dbReference type="PANTHER" id="PTHR37828:SF1">
    <property type="entry name" value="YCII-RELATED DOMAIN-CONTAINING PROTEIN"/>
    <property type="match status" value="1"/>
</dbReference>
<dbReference type="Gene3D" id="3.30.70.1060">
    <property type="entry name" value="Dimeric alpha+beta barrel"/>
    <property type="match status" value="1"/>
</dbReference>
<dbReference type="InterPro" id="IPR005545">
    <property type="entry name" value="YCII"/>
</dbReference>
<dbReference type="Pfam" id="PF03795">
    <property type="entry name" value="YCII"/>
    <property type="match status" value="1"/>
</dbReference>
<proteinExistence type="inferred from homology"/>
<dbReference type="AlphaFoldDB" id="A0A848MME6"/>
<dbReference type="SUPFAM" id="SSF54909">
    <property type="entry name" value="Dimeric alpha+beta barrel"/>
    <property type="match status" value="1"/>
</dbReference>
<comment type="similarity">
    <text evidence="1">Belongs to the YciI family.</text>
</comment>
<dbReference type="RefSeq" id="WP_169403761.1">
    <property type="nucleotide sequence ID" value="NZ_JAADJU010000007.1"/>
</dbReference>
<dbReference type="EMBL" id="JAADJU010000007">
    <property type="protein sequence ID" value="NMP28062.1"/>
    <property type="molecule type" value="Genomic_DNA"/>
</dbReference>
<gene>
    <name evidence="3" type="ORF">GW590_14465</name>
</gene>
<accession>A0A848MME6</accession>
<reference evidence="3 4" key="2">
    <citation type="submission" date="2020-06" db="EMBL/GenBank/DDBJ databases">
        <title>Polyphasic characterization of a Rahnella strain isolated from tree sap.</title>
        <authorList>
            <person name="Kim I.S."/>
        </authorList>
    </citation>
    <scope>NUCLEOTIDE SEQUENCE [LARGE SCALE GENOMIC DNA]</scope>
    <source>
        <strain evidence="3 4">SAP-1</strain>
    </source>
</reference>
<evidence type="ECO:0000256" key="1">
    <source>
        <dbReference type="ARBA" id="ARBA00007689"/>
    </source>
</evidence>
<evidence type="ECO:0000313" key="4">
    <source>
        <dbReference type="Proteomes" id="UP000585363"/>
    </source>
</evidence>
<feature type="domain" description="YCII-related" evidence="2">
    <location>
        <begin position="6"/>
        <end position="84"/>
    </location>
</feature>
<evidence type="ECO:0000313" key="3">
    <source>
        <dbReference type="EMBL" id="NMP28062.1"/>
    </source>
</evidence>
<keyword evidence="4" id="KW-1185">Reference proteome</keyword>